<evidence type="ECO:0000259" key="2">
    <source>
        <dbReference type="Pfam" id="PF01370"/>
    </source>
</evidence>
<dbReference type="InterPro" id="IPR050425">
    <property type="entry name" value="NAD(P)_dehydrat-like"/>
</dbReference>
<dbReference type="Gene3D" id="3.40.50.720">
    <property type="entry name" value="NAD(P)-binding Rossmann-like Domain"/>
    <property type="match status" value="1"/>
</dbReference>
<dbReference type="PANTHER" id="PTHR10366:SF798">
    <property type="entry name" value="NAD(P)-BINDING ROSSMANN-FOLD SUPERFAMILY PROTEIN"/>
    <property type="match status" value="1"/>
</dbReference>
<reference evidence="3" key="1">
    <citation type="submission" date="2020-05" db="EMBL/GenBank/DDBJ databases">
        <title>WGS assembly of Panicum virgatum.</title>
        <authorList>
            <person name="Lovell J.T."/>
            <person name="Jenkins J."/>
            <person name="Shu S."/>
            <person name="Juenger T.E."/>
            <person name="Schmutz J."/>
        </authorList>
    </citation>
    <scope>NUCLEOTIDE SEQUENCE</scope>
    <source>
        <strain evidence="3">AP13</strain>
    </source>
</reference>
<dbReference type="OrthoDB" id="2735536at2759"/>
<keyword evidence="1" id="KW-0560">Oxidoreductase</keyword>
<dbReference type="InterPro" id="IPR001509">
    <property type="entry name" value="Epimerase_deHydtase"/>
</dbReference>
<dbReference type="PANTHER" id="PTHR10366">
    <property type="entry name" value="NAD DEPENDENT EPIMERASE/DEHYDRATASE"/>
    <property type="match status" value="1"/>
</dbReference>
<evidence type="ECO:0000313" key="3">
    <source>
        <dbReference type="EMBL" id="KAG2612960.1"/>
    </source>
</evidence>
<dbReference type="Pfam" id="PF01370">
    <property type="entry name" value="Epimerase"/>
    <property type="match status" value="1"/>
</dbReference>
<organism evidence="3 4">
    <name type="scientific">Panicum virgatum</name>
    <name type="common">Blackwell switchgrass</name>
    <dbReference type="NCBI Taxonomy" id="38727"/>
    <lineage>
        <taxon>Eukaryota</taxon>
        <taxon>Viridiplantae</taxon>
        <taxon>Streptophyta</taxon>
        <taxon>Embryophyta</taxon>
        <taxon>Tracheophyta</taxon>
        <taxon>Spermatophyta</taxon>
        <taxon>Magnoliopsida</taxon>
        <taxon>Liliopsida</taxon>
        <taxon>Poales</taxon>
        <taxon>Poaceae</taxon>
        <taxon>PACMAD clade</taxon>
        <taxon>Panicoideae</taxon>
        <taxon>Panicodae</taxon>
        <taxon>Paniceae</taxon>
        <taxon>Panicinae</taxon>
        <taxon>Panicum</taxon>
        <taxon>Panicum sect. Hiantes</taxon>
    </lineage>
</organism>
<feature type="domain" description="NAD-dependent epimerase/dehydratase" evidence="2">
    <location>
        <begin position="14"/>
        <end position="252"/>
    </location>
</feature>
<protein>
    <recommendedName>
        <fullName evidence="2">NAD-dependent epimerase/dehydratase domain-containing protein</fullName>
    </recommendedName>
</protein>
<proteinExistence type="predicted"/>
<sequence>MEEGAAGRARPPAVCVTGAGGFVGSWLVQRLLAAGRYTVHGTVRDPGDAKNAHLAALGAAAGERLRLFRADVLDYGAVAAAVAGCDGVFHVASPVPVHAITDPEVELLAPAVTGTANVLRACSEAKVRRVVVVSSLSAVMVNPAWPQSQAMDEACWSDVELCRSTQNWYCLSKTLAELEAFDHAKSTGLDVVSLCPSLVIGPLLQSTLNASSSVIADCLKGDREVKLKLRNFVDVRDVADALLLVYEAPEASGRYICDAHARQVSDVVELLRSWYPACKNASSKFVQVSDEPFFSSKKLEALGWKFRPFEETLRDSVESFREAGVLD</sequence>
<dbReference type="SUPFAM" id="SSF51735">
    <property type="entry name" value="NAD(P)-binding Rossmann-fold domains"/>
    <property type="match status" value="1"/>
</dbReference>
<dbReference type="GO" id="GO:0016616">
    <property type="term" value="F:oxidoreductase activity, acting on the CH-OH group of donors, NAD or NADP as acceptor"/>
    <property type="evidence" value="ECO:0007669"/>
    <property type="project" value="TreeGrafter"/>
</dbReference>
<dbReference type="Proteomes" id="UP000823388">
    <property type="component" value="Chromosome 4K"/>
</dbReference>
<name>A0A8T0TQ30_PANVG</name>
<comment type="caution">
    <text evidence="3">The sequence shown here is derived from an EMBL/GenBank/DDBJ whole genome shotgun (WGS) entry which is preliminary data.</text>
</comment>
<dbReference type="EMBL" id="CM029043">
    <property type="protein sequence ID" value="KAG2612960.1"/>
    <property type="molecule type" value="Genomic_DNA"/>
</dbReference>
<dbReference type="CDD" id="cd08958">
    <property type="entry name" value="FR_SDR_e"/>
    <property type="match status" value="1"/>
</dbReference>
<dbReference type="FunFam" id="3.40.50.720:FF:000382">
    <property type="entry name" value="NAD(P)-binding Rossmann-fold superfamily protein"/>
    <property type="match status" value="1"/>
</dbReference>
<dbReference type="AlphaFoldDB" id="A0A8T0TQ30"/>
<accession>A0A8T0TQ30</accession>
<evidence type="ECO:0000256" key="1">
    <source>
        <dbReference type="ARBA" id="ARBA00023002"/>
    </source>
</evidence>
<evidence type="ECO:0000313" key="4">
    <source>
        <dbReference type="Proteomes" id="UP000823388"/>
    </source>
</evidence>
<gene>
    <name evidence="3" type="ORF">PVAP13_4KG326900</name>
</gene>
<keyword evidence="4" id="KW-1185">Reference proteome</keyword>
<dbReference type="InterPro" id="IPR036291">
    <property type="entry name" value="NAD(P)-bd_dom_sf"/>
</dbReference>